<sequence>MGFGFSHYVLYIHMQKSFHKHRGLATGLFAATRAASGALMPQMANLMSEKFGYRIMMRILAGLSGLSFLFAFIQTLHIPPSDLLDSQTNKPEKNNNNNNNNNGTDDDDNEEGSDLSKTQSVVELLEASDSKLAQSWQKLRNSMDFSVLKEPSFLIFTAVDCLLSFTMTNVFLTLPFFSVERGFEPWVAASLLTTTSVAEVLGGLVIPPLFDVPRVNFLYIFCGLQFLGSILFVVIGFDVDKIGMIVICAVFGLVRSGTVGMCNVFLIRQLTIKRFPSALSAKVLFKFGMFCIGPITGHIVDLTGSYKTSFFIFGGVMAMTGIASATFPCFIKLKKKEAYEVNV</sequence>
<accession>A0A7R9C2C3</accession>
<dbReference type="InterPro" id="IPR050327">
    <property type="entry name" value="Proton-linked_MCT"/>
</dbReference>
<evidence type="ECO:0000256" key="2">
    <source>
        <dbReference type="SAM" id="Phobius"/>
    </source>
</evidence>
<dbReference type="EMBL" id="CAJPEX010009217">
    <property type="protein sequence ID" value="CAG0924819.1"/>
    <property type="molecule type" value="Genomic_DNA"/>
</dbReference>
<feature type="transmembrane region" description="Helical" evidence="2">
    <location>
        <begin position="186"/>
        <end position="210"/>
    </location>
</feature>
<dbReference type="InterPro" id="IPR011701">
    <property type="entry name" value="MFS"/>
</dbReference>
<dbReference type="GO" id="GO:0008028">
    <property type="term" value="F:monocarboxylic acid transmembrane transporter activity"/>
    <property type="evidence" value="ECO:0007669"/>
    <property type="project" value="TreeGrafter"/>
</dbReference>
<feature type="region of interest" description="Disordered" evidence="1">
    <location>
        <begin position="83"/>
        <end position="115"/>
    </location>
</feature>
<reference evidence="3" key="1">
    <citation type="submission" date="2020-11" db="EMBL/GenBank/DDBJ databases">
        <authorList>
            <person name="Tran Van P."/>
        </authorList>
    </citation>
    <scope>NUCLEOTIDE SEQUENCE</scope>
</reference>
<feature type="transmembrane region" description="Helical" evidence="2">
    <location>
        <begin position="311"/>
        <end position="331"/>
    </location>
</feature>
<feature type="transmembrane region" description="Helical" evidence="2">
    <location>
        <begin position="53"/>
        <end position="73"/>
    </location>
</feature>
<dbReference type="Pfam" id="PF07690">
    <property type="entry name" value="MFS_1"/>
    <property type="match status" value="1"/>
</dbReference>
<keyword evidence="2" id="KW-1133">Transmembrane helix</keyword>
<keyword evidence="4" id="KW-1185">Reference proteome</keyword>
<dbReference type="PANTHER" id="PTHR11360:SF284">
    <property type="entry name" value="EG:103B4.3 PROTEIN-RELATED"/>
    <property type="match status" value="1"/>
</dbReference>
<dbReference type="EMBL" id="OA891254">
    <property type="protein sequence ID" value="CAD7284667.1"/>
    <property type="molecule type" value="Genomic_DNA"/>
</dbReference>
<name>A0A7R9C2C3_9CRUS</name>
<dbReference type="PANTHER" id="PTHR11360">
    <property type="entry name" value="MONOCARBOXYLATE TRANSPORTER"/>
    <property type="match status" value="1"/>
</dbReference>
<feature type="compositionally biased region" description="Acidic residues" evidence="1">
    <location>
        <begin position="104"/>
        <end position="113"/>
    </location>
</feature>
<proteinExistence type="predicted"/>
<protein>
    <submittedName>
        <fullName evidence="3">Uncharacterized protein</fullName>
    </submittedName>
</protein>
<feature type="transmembrane region" description="Helical" evidence="2">
    <location>
        <begin position="153"/>
        <end position="174"/>
    </location>
</feature>
<dbReference type="OrthoDB" id="6499973at2759"/>
<feature type="transmembrane region" description="Helical" evidence="2">
    <location>
        <begin position="279"/>
        <end position="299"/>
    </location>
</feature>
<gene>
    <name evidence="3" type="ORF">NMOB1V02_LOCUS12272</name>
</gene>
<keyword evidence="2" id="KW-0472">Membrane</keyword>
<dbReference type="InterPro" id="IPR036259">
    <property type="entry name" value="MFS_trans_sf"/>
</dbReference>
<evidence type="ECO:0000256" key="1">
    <source>
        <dbReference type="SAM" id="MobiDB-lite"/>
    </source>
</evidence>
<dbReference type="Proteomes" id="UP000678499">
    <property type="component" value="Unassembled WGS sequence"/>
</dbReference>
<evidence type="ECO:0000313" key="4">
    <source>
        <dbReference type="Proteomes" id="UP000678499"/>
    </source>
</evidence>
<dbReference type="Gene3D" id="1.20.1250.20">
    <property type="entry name" value="MFS general substrate transporter like domains"/>
    <property type="match status" value="1"/>
</dbReference>
<dbReference type="AlphaFoldDB" id="A0A7R9C2C3"/>
<feature type="compositionally biased region" description="Low complexity" evidence="1">
    <location>
        <begin position="94"/>
        <end position="103"/>
    </location>
</feature>
<evidence type="ECO:0000313" key="3">
    <source>
        <dbReference type="EMBL" id="CAD7284667.1"/>
    </source>
</evidence>
<keyword evidence="2" id="KW-0812">Transmembrane</keyword>
<dbReference type="SUPFAM" id="SSF103473">
    <property type="entry name" value="MFS general substrate transporter"/>
    <property type="match status" value="1"/>
</dbReference>
<feature type="transmembrane region" description="Helical" evidence="2">
    <location>
        <begin position="217"/>
        <end position="237"/>
    </location>
</feature>
<feature type="transmembrane region" description="Helical" evidence="2">
    <location>
        <begin position="243"/>
        <end position="267"/>
    </location>
</feature>
<organism evidence="3">
    <name type="scientific">Notodromas monacha</name>
    <dbReference type="NCBI Taxonomy" id="399045"/>
    <lineage>
        <taxon>Eukaryota</taxon>
        <taxon>Metazoa</taxon>
        <taxon>Ecdysozoa</taxon>
        <taxon>Arthropoda</taxon>
        <taxon>Crustacea</taxon>
        <taxon>Oligostraca</taxon>
        <taxon>Ostracoda</taxon>
        <taxon>Podocopa</taxon>
        <taxon>Podocopida</taxon>
        <taxon>Cypridocopina</taxon>
        <taxon>Cypridoidea</taxon>
        <taxon>Cyprididae</taxon>
        <taxon>Notodromas</taxon>
    </lineage>
</organism>